<evidence type="ECO:0000313" key="2">
    <source>
        <dbReference type="Proteomes" id="UP000215453"/>
    </source>
</evidence>
<dbReference type="AlphaFoldDB" id="A0A1Y6LT22"/>
<gene>
    <name evidence="1" type="ORF">ZT1A5_G8001</name>
</gene>
<name>A0A1Y6LT22_ZYMTR</name>
<proteinExistence type="predicted"/>
<dbReference type="EMBL" id="LT882682">
    <property type="protein sequence ID" value="SMY26558.1"/>
    <property type="molecule type" value="Genomic_DNA"/>
</dbReference>
<organism evidence="1 2">
    <name type="scientific">Zymoseptoria tritici ST99CH_1A5</name>
    <dbReference type="NCBI Taxonomy" id="1276529"/>
    <lineage>
        <taxon>Eukaryota</taxon>
        <taxon>Fungi</taxon>
        <taxon>Dikarya</taxon>
        <taxon>Ascomycota</taxon>
        <taxon>Pezizomycotina</taxon>
        <taxon>Dothideomycetes</taxon>
        <taxon>Dothideomycetidae</taxon>
        <taxon>Mycosphaerellales</taxon>
        <taxon>Mycosphaerellaceae</taxon>
        <taxon>Zymoseptoria</taxon>
    </lineage>
</organism>
<protein>
    <submittedName>
        <fullName evidence="1">Uncharacterized protein</fullName>
    </submittedName>
</protein>
<reference evidence="1 2" key="1">
    <citation type="submission" date="2016-10" db="EMBL/GenBank/DDBJ databases">
        <authorList>
            <person name="Varghese N."/>
        </authorList>
    </citation>
    <scope>NUCLEOTIDE SEQUENCE [LARGE SCALE GENOMIC DNA]</scope>
</reference>
<evidence type="ECO:0000313" key="1">
    <source>
        <dbReference type="EMBL" id="SMY26558.1"/>
    </source>
</evidence>
<dbReference type="Proteomes" id="UP000215453">
    <property type="component" value="Chromosome 7"/>
</dbReference>
<sequence length="283" mass="31799">MPTIRLAPRRPKRKALNTSRIAGDRSKDCLLFAILPQELIDHVMSFLPPANLKITVIATKQDNQNQASSSETLAVNGINWLPLLATKRVSKRFNKSISDAIRLAQRNHRTILIMELHTSHPSEVRFNGIPQLGKSPVPDDFIANFFWLHLRLPFMFDSLVPVSDGLVTLVCHINIAISVDVLPNIAPRLAHLERPKPVFNVTYASERSMGPAFWIHSLAGLRYELKGLEVPEQKEKIMGIIRDFDGKPASLMALKELRGEVEEVLEDLPRRGNVDLNLSVFGL</sequence>
<accession>A0A1Y6LT22</accession>